<dbReference type="PANTHER" id="PTHR34658:SF2">
    <property type="entry name" value="OS01G0151800 PROTEIN"/>
    <property type="match status" value="1"/>
</dbReference>
<keyword evidence="3" id="KW-1185">Reference proteome</keyword>
<dbReference type="Proteomes" id="UP001443914">
    <property type="component" value="Unassembled WGS sequence"/>
</dbReference>
<proteinExistence type="predicted"/>
<keyword evidence="1" id="KW-0812">Transmembrane</keyword>
<evidence type="ECO:0000256" key="1">
    <source>
        <dbReference type="SAM" id="Phobius"/>
    </source>
</evidence>
<dbReference type="EMBL" id="JBDFQZ010000005">
    <property type="protein sequence ID" value="KAK9727276.1"/>
    <property type="molecule type" value="Genomic_DNA"/>
</dbReference>
<gene>
    <name evidence="2" type="ORF">RND81_05G270700</name>
</gene>
<organism evidence="2 3">
    <name type="scientific">Saponaria officinalis</name>
    <name type="common">Common soapwort</name>
    <name type="synonym">Lychnis saponaria</name>
    <dbReference type="NCBI Taxonomy" id="3572"/>
    <lineage>
        <taxon>Eukaryota</taxon>
        <taxon>Viridiplantae</taxon>
        <taxon>Streptophyta</taxon>
        <taxon>Embryophyta</taxon>
        <taxon>Tracheophyta</taxon>
        <taxon>Spermatophyta</taxon>
        <taxon>Magnoliopsida</taxon>
        <taxon>eudicotyledons</taxon>
        <taxon>Gunneridae</taxon>
        <taxon>Pentapetalae</taxon>
        <taxon>Caryophyllales</taxon>
        <taxon>Caryophyllaceae</taxon>
        <taxon>Caryophylleae</taxon>
        <taxon>Saponaria</taxon>
    </lineage>
</organism>
<keyword evidence="1" id="KW-0472">Membrane</keyword>
<evidence type="ECO:0000313" key="3">
    <source>
        <dbReference type="Proteomes" id="UP001443914"/>
    </source>
</evidence>
<dbReference type="AlphaFoldDB" id="A0AAW1KX58"/>
<accession>A0AAW1KX58</accession>
<sequence length="117" mass="13022">MSLIVVLKSVYTHLCVNRPSLYYALTWTALLILVVSVASFSPELAFLSSVSLYSTYSQPCGGHGYVRLPLDIPREQLCLPAYMMKRSSVDVFIPTMFAALIVASSALLLKFLGFWHD</sequence>
<protein>
    <submittedName>
        <fullName evidence="2">Uncharacterized protein</fullName>
    </submittedName>
</protein>
<name>A0AAW1KX58_SAPOF</name>
<reference evidence="2" key="1">
    <citation type="submission" date="2024-03" db="EMBL/GenBank/DDBJ databases">
        <title>WGS assembly of Saponaria officinalis var. Norfolk2.</title>
        <authorList>
            <person name="Jenkins J."/>
            <person name="Shu S."/>
            <person name="Grimwood J."/>
            <person name="Barry K."/>
            <person name="Goodstein D."/>
            <person name="Schmutz J."/>
            <person name="Leebens-Mack J."/>
            <person name="Osbourn A."/>
        </authorList>
    </citation>
    <scope>NUCLEOTIDE SEQUENCE [LARGE SCALE GENOMIC DNA]</scope>
    <source>
        <strain evidence="2">JIC</strain>
    </source>
</reference>
<feature type="transmembrane region" description="Helical" evidence="1">
    <location>
        <begin position="20"/>
        <end position="40"/>
    </location>
</feature>
<evidence type="ECO:0000313" key="2">
    <source>
        <dbReference type="EMBL" id="KAK9727276.1"/>
    </source>
</evidence>
<feature type="transmembrane region" description="Helical" evidence="1">
    <location>
        <begin position="91"/>
        <end position="115"/>
    </location>
</feature>
<keyword evidence="1" id="KW-1133">Transmembrane helix</keyword>
<dbReference type="PANTHER" id="PTHR34658">
    <property type="entry name" value="OS01G0151800 PROTEIN"/>
    <property type="match status" value="1"/>
</dbReference>
<comment type="caution">
    <text evidence="2">The sequence shown here is derived from an EMBL/GenBank/DDBJ whole genome shotgun (WGS) entry which is preliminary data.</text>
</comment>